<dbReference type="SMART" id="SM00346">
    <property type="entry name" value="HTH_ICLR"/>
    <property type="match status" value="1"/>
</dbReference>
<dbReference type="InterPro" id="IPR036388">
    <property type="entry name" value="WH-like_DNA-bd_sf"/>
</dbReference>
<keyword evidence="1" id="KW-0805">Transcription regulation</keyword>
<gene>
    <name evidence="8" type="ORF">G7Y85_19705</name>
</gene>
<feature type="domain" description="IclR-ED" evidence="7">
    <location>
        <begin position="74"/>
        <end position="255"/>
    </location>
</feature>
<organism evidence="8 9">
    <name type="scientific">Solimonas terrae</name>
    <dbReference type="NCBI Taxonomy" id="1396819"/>
    <lineage>
        <taxon>Bacteria</taxon>
        <taxon>Pseudomonadati</taxon>
        <taxon>Pseudomonadota</taxon>
        <taxon>Gammaproteobacteria</taxon>
        <taxon>Nevskiales</taxon>
        <taxon>Nevskiaceae</taxon>
        <taxon>Solimonas</taxon>
    </lineage>
</organism>
<dbReference type="PROSITE" id="PS51077">
    <property type="entry name" value="HTH_ICLR"/>
    <property type="match status" value="1"/>
</dbReference>
<evidence type="ECO:0000256" key="5">
    <source>
        <dbReference type="ARBA" id="ARBA00042627"/>
    </source>
</evidence>
<dbReference type="SUPFAM" id="SSF55781">
    <property type="entry name" value="GAF domain-like"/>
    <property type="match status" value="1"/>
</dbReference>
<evidence type="ECO:0000259" key="7">
    <source>
        <dbReference type="PROSITE" id="PS51078"/>
    </source>
</evidence>
<dbReference type="GO" id="GO:0003700">
    <property type="term" value="F:DNA-binding transcription factor activity"/>
    <property type="evidence" value="ECO:0007669"/>
    <property type="project" value="TreeGrafter"/>
</dbReference>
<dbReference type="Proteomes" id="UP000472676">
    <property type="component" value="Unassembled WGS sequence"/>
</dbReference>
<dbReference type="Pfam" id="PF09339">
    <property type="entry name" value="HTH_IclR"/>
    <property type="match status" value="1"/>
</dbReference>
<evidence type="ECO:0000256" key="2">
    <source>
        <dbReference type="ARBA" id="ARBA00023125"/>
    </source>
</evidence>
<dbReference type="EMBL" id="JAAMOW010000012">
    <property type="protein sequence ID" value="NGY07006.1"/>
    <property type="molecule type" value="Genomic_DNA"/>
</dbReference>
<dbReference type="InterPro" id="IPR014757">
    <property type="entry name" value="Tscrpt_reg_IclR_C"/>
</dbReference>
<evidence type="ECO:0000313" key="8">
    <source>
        <dbReference type="EMBL" id="NGY07006.1"/>
    </source>
</evidence>
<dbReference type="SUPFAM" id="SSF46785">
    <property type="entry name" value="Winged helix' DNA-binding domain"/>
    <property type="match status" value="1"/>
</dbReference>
<dbReference type="PANTHER" id="PTHR30136">
    <property type="entry name" value="HELIX-TURN-HELIX TRANSCRIPTIONAL REGULATOR, ICLR FAMILY"/>
    <property type="match status" value="1"/>
</dbReference>
<evidence type="ECO:0000256" key="3">
    <source>
        <dbReference type="ARBA" id="ARBA00023163"/>
    </source>
</evidence>
<protein>
    <recommendedName>
        <fullName evidence="4">HTH-type transcriptional repressor AllR</fullName>
    </recommendedName>
    <alternativeName>
        <fullName evidence="5">Negative regulator of allantoin and glyoxylate utilization operons</fullName>
    </alternativeName>
</protein>
<dbReference type="Pfam" id="PF01614">
    <property type="entry name" value="IclR_C"/>
    <property type="match status" value="1"/>
</dbReference>
<evidence type="ECO:0000256" key="4">
    <source>
        <dbReference type="ARBA" id="ARBA00040379"/>
    </source>
</evidence>
<sequence>MDKENANGNRAPAVSRAAAALRLLAGERAGLGVTEIARRIELVPSTCLHVLRALVDEGLIAFDPVTKTYSTGVGLLTLVREAMALREFPRLVQPVLDRLAAEHQVTAVAVELDSRERLVVVATSRSSGMVSLHINVGSRFPALISATGRCVAAMRDLGRDALRKKFEALNWEKAPRFEDWCAEIDRVKVEKVAVDRGGYIRGVTVVAALLPQGADRVTRGIALVGFDHHMATERTMRQIKDDLRNSVEDLAAQFH</sequence>
<dbReference type="GO" id="GO:0045892">
    <property type="term" value="P:negative regulation of DNA-templated transcription"/>
    <property type="evidence" value="ECO:0007669"/>
    <property type="project" value="TreeGrafter"/>
</dbReference>
<keyword evidence="2" id="KW-0238">DNA-binding</keyword>
<evidence type="ECO:0000259" key="6">
    <source>
        <dbReference type="PROSITE" id="PS51077"/>
    </source>
</evidence>
<comment type="caution">
    <text evidence="8">The sequence shown here is derived from an EMBL/GenBank/DDBJ whole genome shotgun (WGS) entry which is preliminary data.</text>
</comment>
<dbReference type="Gene3D" id="1.10.10.10">
    <property type="entry name" value="Winged helix-like DNA-binding domain superfamily/Winged helix DNA-binding domain"/>
    <property type="match status" value="1"/>
</dbReference>
<dbReference type="InterPro" id="IPR036390">
    <property type="entry name" value="WH_DNA-bd_sf"/>
</dbReference>
<dbReference type="RefSeq" id="WP_166261636.1">
    <property type="nucleotide sequence ID" value="NZ_JAAMOW010000012.1"/>
</dbReference>
<reference evidence="8 9" key="1">
    <citation type="journal article" date="2014" name="Int. J. Syst. Evol. Microbiol.">
        <title>Solimonas terrae sp. nov., isolated from soil.</title>
        <authorList>
            <person name="Kim S.J."/>
            <person name="Moon J.Y."/>
            <person name="Weon H.Y."/>
            <person name="Ahn J.H."/>
            <person name="Chen W.M."/>
            <person name="Kwon S.W."/>
        </authorList>
    </citation>
    <scope>NUCLEOTIDE SEQUENCE [LARGE SCALE GENOMIC DNA]</scope>
    <source>
        <strain evidence="8 9">KIS83-12</strain>
    </source>
</reference>
<accession>A0A6M2BWN4</accession>
<dbReference type="AlphaFoldDB" id="A0A6M2BWN4"/>
<keyword evidence="9" id="KW-1185">Reference proteome</keyword>
<dbReference type="InterPro" id="IPR005471">
    <property type="entry name" value="Tscrpt_reg_IclR_N"/>
</dbReference>
<proteinExistence type="predicted"/>
<dbReference type="PANTHER" id="PTHR30136:SF24">
    <property type="entry name" value="HTH-TYPE TRANSCRIPTIONAL REPRESSOR ALLR"/>
    <property type="match status" value="1"/>
</dbReference>
<dbReference type="GO" id="GO:0003677">
    <property type="term" value="F:DNA binding"/>
    <property type="evidence" value="ECO:0007669"/>
    <property type="project" value="UniProtKB-KW"/>
</dbReference>
<name>A0A6M2BWN4_9GAMM</name>
<feature type="domain" description="HTH iclR-type" evidence="6">
    <location>
        <begin position="11"/>
        <end position="73"/>
    </location>
</feature>
<dbReference type="Gene3D" id="3.30.450.40">
    <property type="match status" value="1"/>
</dbReference>
<dbReference type="InterPro" id="IPR029016">
    <property type="entry name" value="GAF-like_dom_sf"/>
</dbReference>
<evidence type="ECO:0000313" key="9">
    <source>
        <dbReference type="Proteomes" id="UP000472676"/>
    </source>
</evidence>
<keyword evidence="3" id="KW-0804">Transcription</keyword>
<evidence type="ECO:0000256" key="1">
    <source>
        <dbReference type="ARBA" id="ARBA00023015"/>
    </source>
</evidence>
<dbReference type="InterPro" id="IPR050707">
    <property type="entry name" value="HTH_MetabolicPath_Reg"/>
</dbReference>
<dbReference type="PROSITE" id="PS51078">
    <property type="entry name" value="ICLR_ED"/>
    <property type="match status" value="1"/>
</dbReference>